<feature type="domain" description="RING-type" evidence="5">
    <location>
        <begin position="19"/>
        <end position="61"/>
    </location>
</feature>
<dbReference type="AlphaFoldDB" id="A0ABD0LX72"/>
<dbReference type="PANTHER" id="PTHR25462:SF296">
    <property type="entry name" value="MEIOTIC P26, ISOFORM F"/>
    <property type="match status" value="1"/>
</dbReference>
<evidence type="ECO:0000259" key="6">
    <source>
        <dbReference type="PROSITE" id="PS50119"/>
    </source>
</evidence>
<keyword evidence="3" id="KW-0862">Zinc</keyword>
<evidence type="ECO:0000313" key="7">
    <source>
        <dbReference type="EMBL" id="KAK7503701.1"/>
    </source>
</evidence>
<dbReference type="InterPro" id="IPR017907">
    <property type="entry name" value="Znf_RING_CS"/>
</dbReference>
<dbReference type="Pfam" id="PF00643">
    <property type="entry name" value="zf-B_box"/>
    <property type="match status" value="1"/>
</dbReference>
<evidence type="ECO:0000313" key="8">
    <source>
        <dbReference type="Proteomes" id="UP001519460"/>
    </source>
</evidence>
<evidence type="ECO:0000256" key="2">
    <source>
        <dbReference type="ARBA" id="ARBA00022771"/>
    </source>
</evidence>
<accession>A0ABD0LX72</accession>
<evidence type="ECO:0000259" key="5">
    <source>
        <dbReference type="PROSITE" id="PS50089"/>
    </source>
</evidence>
<reference evidence="7 8" key="1">
    <citation type="journal article" date="2023" name="Sci. Data">
        <title>Genome assembly of the Korean intertidal mud-creeper Batillaria attramentaria.</title>
        <authorList>
            <person name="Patra A.K."/>
            <person name="Ho P.T."/>
            <person name="Jun S."/>
            <person name="Lee S.J."/>
            <person name="Kim Y."/>
            <person name="Won Y.J."/>
        </authorList>
    </citation>
    <scope>NUCLEOTIDE SEQUENCE [LARGE SCALE GENOMIC DNA]</scope>
    <source>
        <strain evidence="7">Wonlab-2016</strain>
    </source>
</reference>
<dbReference type="SMART" id="SM00336">
    <property type="entry name" value="BBOX"/>
    <property type="match status" value="1"/>
</dbReference>
<dbReference type="EMBL" id="JACVVK020000019">
    <property type="protein sequence ID" value="KAK7503701.1"/>
    <property type="molecule type" value="Genomic_DNA"/>
</dbReference>
<evidence type="ECO:0000256" key="3">
    <source>
        <dbReference type="ARBA" id="ARBA00022833"/>
    </source>
</evidence>
<dbReference type="Gene3D" id="3.30.160.60">
    <property type="entry name" value="Classic Zinc Finger"/>
    <property type="match status" value="1"/>
</dbReference>
<dbReference type="SMART" id="SM00184">
    <property type="entry name" value="RING"/>
    <property type="match status" value="1"/>
</dbReference>
<dbReference type="InterPro" id="IPR001841">
    <property type="entry name" value="Znf_RING"/>
</dbReference>
<dbReference type="PROSITE" id="PS00518">
    <property type="entry name" value="ZF_RING_1"/>
    <property type="match status" value="1"/>
</dbReference>
<dbReference type="PANTHER" id="PTHR25462">
    <property type="entry name" value="BONUS, ISOFORM C-RELATED"/>
    <property type="match status" value="1"/>
</dbReference>
<evidence type="ECO:0000256" key="1">
    <source>
        <dbReference type="ARBA" id="ARBA00022723"/>
    </source>
</evidence>
<dbReference type="PROSITE" id="PS50119">
    <property type="entry name" value="ZF_BBOX"/>
    <property type="match status" value="1"/>
</dbReference>
<sequence length="561" mass="62455">MAVPKSSIQQRARSKSAICTLCLGPFNKPKLLPCFHTFCENCLYNLTAQYLYRSFPCPVCRAQIQIPTGGVSAFQTNFYIDPEDKSSHCTEHPTKELDLYCLLCKLPVCVKCMFAKHKGHRMQDITETAEVAKGQLSTYRDELDRNATELKKHVQCVKISQKSLAETKSSLQKDVHAQHARVVAAADKCRDQILEVVEKLTASVQNAVKSDLEQQQRNQEETAKQLKHVQDVLNFSEDHDLVKKAAEISDLETETVSKLAPTESSHSFFDLELYHICSENSLLARMRDFFGTVSTADCMSFSKVIVKVQCQCGPSAPDVYSLCPVQNGHVALSYEPSSTAEKTPPQVSGSCFCRVVQTRFDGRVTLQNVFGEEYMYLRAKYTSGGCRTFAKSKTSLLLDSNEAGFGQLYNVKMTSTKMFTSAWEPLYTVNCNCHHAFDTNSSCSFFAVLEEGKAQDPQRSVKLYESHNSSPTATYAPPVEPFQPSDVCFYNLNGQEVLLVADELNSTIHVVRVQEGQLQFLHYLAEGCPVLVHPTALNTDVSGVVWVACRGGVIITCKPVT</sequence>
<dbReference type="Proteomes" id="UP001519460">
    <property type="component" value="Unassembled WGS sequence"/>
</dbReference>
<protein>
    <submittedName>
        <fullName evidence="7">Uncharacterized protein</fullName>
    </submittedName>
</protein>
<proteinExistence type="predicted"/>
<dbReference type="PROSITE" id="PS50089">
    <property type="entry name" value="ZF_RING_2"/>
    <property type="match status" value="1"/>
</dbReference>
<comment type="caution">
    <text evidence="7">The sequence shown here is derived from an EMBL/GenBank/DDBJ whole genome shotgun (WGS) entry which is preliminary data.</text>
</comment>
<dbReference type="Gene3D" id="3.30.40.10">
    <property type="entry name" value="Zinc/RING finger domain, C3HC4 (zinc finger)"/>
    <property type="match status" value="1"/>
</dbReference>
<dbReference type="SUPFAM" id="SSF57845">
    <property type="entry name" value="B-box zinc-binding domain"/>
    <property type="match status" value="1"/>
</dbReference>
<evidence type="ECO:0000256" key="4">
    <source>
        <dbReference type="PROSITE-ProRule" id="PRU00024"/>
    </source>
</evidence>
<dbReference type="InterPro" id="IPR013083">
    <property type="entry name" value="Znf_RING/FYVE/PHD"/>
</dbReference>
<keyword evidence="1" id="KW-0479">Metal-binding</keyword>
<organism evidence="7 8">
    <name type="scientific">Batillaria attramentaria</name>
    <dbReference type="NCBI Taxonomy" id="370345"/>
    <lineage>
        <taxon>Eukaryota</taxon>
        <taxon>Metazoa</taxon>
        <taxon>Spiralia</taxon>
        <taxon>Lophotrochozoa</taxon>
        <taxon>Mollusca</taxon>
        <taxon>Gastropoda</taxon>
        <taxon>Caenogastropoda</taxon>
        <taxon>Sorbeoconcha</taxon>
        <taxon>Cerithioidea</taxon>
        <taxon>Batillariidae</taxon>
        <taxon>Batillaria</taxon>
    </lineage>
</organism>
<dbReference type="InterPro" id="IPR047153">
    <property type="entry name" value="TRIM45/56/19-like"/>
</dbReference>
<dbReference type="InterPro" id="IPR000315">
    <property type="entry name" value="Znf_B-box"/>
</dbReference>
<keyword evidence="2 4" id="KW-0863">Zinc-finger</keyword>
<dbReference type="CDD" id="cd19756">
    <property type="entry name" value="Bbox2"/>
    <property type="match status" value="1"/>
</dbReference>
<keyword evidence="8" id="KW-1185">Reference proteome</keyword>
<dbReference type="GO" id="GO:0008270">
    <property type="term" value="F:zinc ion binding"/>
    <property type="evidence" value="ECO:0007669"/>
    <property type="project" value="UniProtKB-KW"/>
</dbReference>
<gene>
    <name evidence="7" type="ORF">BaRGS_00005240</name>
</gene>
<dbReference type="InterPro" id="IPR027370">
    <property type="entry name" value="Znf-RING_euk"/>
</dbReference>
<feature type="domain" description="B box-type" evidence="6">
    <location>
        <begin position="84"/>
        <end position="125"/>
    </location>
</feature>
<dbReference type="SUPFAM" id="SSF57850">
    <property type="entry name" value="RING/U-box"/>
    <property type="match status" value="1"/>
</dbReference>
<dbReference type="Pfam" id="PF13445">
    <property type="entry name" value="zf-RING_UBOX"/>
    <property type="match status" value="1"/>
</dbReference>
<name>A0ABD0LX72_9CAEN</name>